<dbReference type="Pfam" id="PF00248">
    <property type="entry name" value="Aldo_ket_red"/>
    <property type="match status" value="1"/>
</dbReference>
<evidence type="ECO:0000313" key="3">
    <source>
        <dbReference type="EMBL" id="WOX29902.1"/>
    </source>
</evidence>
<dbReference type="PANTHER" id="PTHR43312:SF1">
    <property type="entry name" value="NADP-DEPENDENT OXIDOREDUCTASE DOMAIN-CONTAINING PROTEIN"/>
    <property type="match status" value="1"/>
</dbReference>
<dbReference type="InterPro" id="IPR036812">
    <property type="entry name" value="NAD(P)_OxRdtase_dom_sf"/>
</dbReference>
<dbReference type="SUPFAM" id="SSF51430">
    <property type="entry name" value="NAD(P)-linked oxidoreductase"/>
    <property type="match status" value="1"/>
</dbReference>
<evidence type="ECO:0000313" key="5">
    <source>
        <dbReference type="Proteomes" id="UP001304419"/>
    </source>
</evidence>
<dbReference type="InterPro" id="IPR023210">
    <property type="entry name" value="NADP_OxRdtase_dom"/>
</dbReference>
<reference evidence="2" key="1">
    <citation type="submission" date="2019-10" db="EMBL/GenBank/DDBJ databases">
        <authorList>
            <person name="Paulsen S."/>
        </authorList>
    </citation>
    <scope>NUCLEOTIDE SEQUENCE</scope>
    <source>
        <strain evidence="2">LMG 19692</strain>
    </source>
</reference>
<dbReference type="InterPro" id="IPR053135">
    <property type="entry name" value="AKR2_Oxidoreductase"/>
</dbReference>
<keyword evidence="5" id="KW-1185">Reference proteome</keyword>
<organism evidence="2 4">
    <name type="scientific">Pseudoalteromonas maricaloris</name>
    <dbReference type="NCBI Taxonomy" id="184924"/>
    <lineage>
        <taxon>Bacteria</taxon>
        <taxon>Pseudomonadati</taxon>
        <taxon>Pseudomonadota</taxon>
        <taxon>Gammaproteobacteria</taxon>
        <taxon>Alteromonadales</taxon>
        <taxon>Pseudoalteromonadaceae</taxon>
        <taxon>Pseudoalteromonas</taxon>
    </lineage>
</organism>
<name>A0A8I2H2H2_9GAMM</name>
<dbReference type="CDD" id="cd19097">
    <property type="entry name" value="AKR_unchar"/>
    <property type="match status" value="1"/>
</dbReference>
<dbReference type="Proteomes" id="UP000646877">
    <property type="component" value="Unassembled WGS sequence"/>
</dbReference>
<dbReference type="PANTHER" id="PTHR43312">
    <property type="entry name" value="D-THREO-ALDOSE 1-DEHYDROGENASE"/>
    <property type="match status" value="1"/>
</dbReference>
<dbReference type="Proteomes" id="UP001304419">
    <property type="component" value="Chromosome 1"/>
</dbReference>
<dbReference type="AlphaFoldDB" id="A0A8I2H2H2"/>
<gene>
    <name evidence="2" type="ORF">F9Y85_04620</name>
    <name evidence="3" type="ORF">R5H13_06450</name>
</gene>
<dbReference type="EMBL" id="WEIA01000002">
    <property type="protein sequence ID" value="NLR20612.1"/>
    <property type="molecule type" value="Genomic_DNA"/>
</dbReference>
<protein>
    <submittedName>
        <fullName evidence="3">Aldo/keto reductase</fullName>
    </submittedName>
</protein>
<sequence length="293" mass="32859">MKLALGTVQFGLDYGVSNFDGRPGTAEVAQILEIAEKNNINLIDTAIGYGNSHNVLNDHHVAKRDFNLITKLPPLNKAYFEKSDVDHYLQYIESAFEELGADSLYGVLFHQSADLLKPGVEAIWQRLTALQSEKKISKLGVSMYANADCKQLLSLYQLDLVQLPYNVLDRYFEQTGWLAQFRQRGIEVHARSIFLQGLLLMESDKVPPYFKPWISNLEQISKLAETFNTSKLVISLAYVLQQKAIDQCVVGVNKARELTDILSAFENAIHIASSDLPDLSVDDLALTNPALWP</sequence>
<evidence type="ECO:0000313" key="4">
    <source>
        <dbReference type="Proteomes" id="UP000646877"/>
    </source>
</evidence>
<dbReference type="Gene3D" id="3.20.20.100">
    <property type="entry name" value="NADP-dependent oxidoreductase domain"/>
    <property type="match status" value="1"/>
</dbReference>
<evidence type="ECO:0000259" key="1">
    <source>
        <dbReference type="Pfam" id="PF00248"/>
    </source>
</evidence>
<reference evidence="3 5" key="2">
    <citation type="submission" date="2023-10" db="EMBL/GenBank/DDBJ databases">
        <title>To unveil natural product biosynthetic capacity in Pseudoalteromonas.</title>
        <authorList>
            <person name="Wang J."/>
        </authorList>
    </citation>
    <scope>NUCLEOTIDE SEQUENCE [LARGE SCALE GENOMIC DNA]</scope>
    <source>
        <strain evidence="3 5">DSM 15914</strain>
    </source>
</reference>
<proteinExistence type="predicted"/>
<evidence type="ECO:0000313" key="2">
    <source>
        <dbReference type="EMBL" id="NLR20612.1"/>
    </source>
</evidence>
<feature type="domain" description="NADP-dependent oxidoreductase" evidence="1">
    <location>
        <begin position="2"/>
        <end position="269"/>
    </location>
</feature>
<dbReference type="EMBL" id="CP137578">
    <property type="protein sequence ID" value="WOX29902.1"/>
    <property type="molecule type" value="Genomic_DNA"/>
</dbReference>
<accession>A0A8I2H2H2</accession>
<dbReference type="RefSeq" id="WP_193521538.1">
    <property type="nucleotide sequence ID" value="NZ_CBCSDF010000002.1"/>
</dbReference>